<dbReference type="PANTHER" id="PTHR10344:SF1">
    <property type="entry name" value="THYMIDYLATE KINASE"/>
    <property type="match status" value="1"/>
</dbReference>
<evidence type="ECO:0000256" key="3">
    <source>
        <dbReference type="ARBA" id="ARBA00012980"/>
    </source>
</evidence>
<evidence type="ECO:0000256" key="6">
    <source>
        <dbReference type="ARBA" id="ARBA00022741"/>
    </source>
</evidence>
<dbReference type="PROSITE" id="PS01331">
    <property type="entry name" value="THYMIDYLATE_KINASE"/>
    <property type="match status" value="1"/>
</dbReference>
<reference evidence="10 11" key="1">
    <citation type="journal article" date="2018" name="Nat. Ecol. Evol.">
        <title>Shark genomes provide insights into elasmobranch evolution and the origin of vertebrates.</title>
        <authorList>
            <person name="Hara Y"/>
            <person name="Yamaguchi K"/>
            <person name="Onimaru K"/>
            <person name="Kadota M"/>
            <person name="Koyanagi M"/>
            <person name="Keeley SD"/>
            <person name="Tatsumi K"/>
            <person name="Tanaka K"/>
            <person name="Motone F"/>
            <person name="Kageyama Y"/>
            <person name="Nozu R"/>
            <person name="Adachi N"/>
            <person name="Nishimura O"/>
            <person name="Nakagawa R"/>
            <person name="Tanegashima C"/>
            <person name="Kiyatake I"/>
            <person name="Matsumoto R"/>
            <person name="Murakumo K"/>
            <person name="Nishida K"/>
            <person name="Terakita A"/>
            <person name="Kuratani S"/>
            <person name="Sato K"/>
            <person name="Hyodo S Kuraku.S."/>
        </authorList>
    </citation>
    <scope>NUCLEOTIDE SEQUENCE [LARGE SCALE GENOMIC DNA]</scope>
</reference>
<dbReference type="EC" id="2.7.4.9" evidence="3"/>
<name>A0A401PSF1_SCYTO</name>
<dbReference type="OMA" id="KDETLNW"/>
<comment type="caution">
    <text evidence="10">The sequence shown here is derived from an EMBL/GenBank/DDBJ whole genome shotgun (WGS) entry which is preliminary data.</text>
</comment>
<dbReference type="GO" id="GO:0004798">
    <property type="term" value="F:dTMP kinase activity"/>
    <property type="evidence" value="ECO:0007669"/>
    <property type="project" value="UniProtKB-EC"/>
</dbReference>
<evidence type="ECO:0000313" key="11">
    <source>
        <dbReference type="Proteomes" id="UP000288216"/>
    </source>
</evidence>
<dbReference type="GO" id="GO:0005739">
    <property type="term" value="C:mitochondrion"/>
    <property type="evidence" value="ECO:0007669"/>
    <property type="project" value="TreeGrafter"/>
</dbReference>
<dbReference type="InterPro" id="IPR018095">
    <property type="entry name" value="Thymidylate_kin_CS"/>
</dbReference>
<evidence type="ECO:0000256" key="8">
    <source>
        <dbReference type="ARBA" id="ARBA00022840"/>
    </source>
</evidence>
<evidence type="ECO:0000313" key="10">
    <source>
        <dbReference type="EMBL" id="GCB76061.1"/>
    </source>
</evidence>
<dbReference type="Gene3D" id="3.40.50.300">
    <property type="entry name" value="P-loop containing nucleotide triphosphate hydrolases"/>
    <property type="match status" value="1"/>
</dbReference>
<evidence type="ECO:0000256" key="5">
    <source>
        <dbReference type="ARBA" id="ARBA00022727"/>
    </source>
</evidence>
<evidence type="ECO:0000256" key="1">
    <source>
        <dbReference type="ARBA" id="ARBA00004992"/>
    </source>
</evidence>
<protein>
    <recommendedName>
        <fullName evidence="3">dTMP kinase</fullName>
        <ecNumber evidence="3">2.7.4.9</ecNumber>
    </recommendedName>
</protein>
<keyword evidence="5" id="KW-0545">Nucleotide biosynthesis</keyword>
<proteinExistence type="inferred from homology"/>
<evidence type="ECO:0000256" key="7">
    <source>
        <dbReference type="ARBA" id="ARBA00022777"/>
    </source>
</evidence>
<dbReference type="InterPro" id="IPR027417">
    <property type="entry name" value="P-loop_NTPase"/>
</dbReference>
<evidence type="ECO:0000256" key="2">
    <source>
        <dbReference type="ARBA" id="ARBA00009776"/>
    </source>
</evidence>
<dbReference type="STRING" id="75743.A0A401PSF1"/>
<dbReference type="GO" id="GO:0006233">
    <property type="term" value="P:dTDP biosynthetic process"/>
    <property type="evidence" value="ECO:0007669"/>
    <property type="project" value="InterPro"/>
</dbReference>
<sequence length="135" mass="15404">CSRPLIKEKLQQGVTLILDRYAFSGVAFTSAKPDFTLEWCKQPDIGIPKPDVILFLNLNPSIAMKRGGFGNERYENLTFQELVLQQFAELMKDESLDWESLDASQSIDDLHQEIMTKVKKTIEKAGEEPIGELWK</sequence>
<dbReference type="GO" id="GO:0004550">
    <property type="term" value="F:nucleoside diphosphate kinase activity"/>
    <property type="evidence" value="ECO:0007669"/>
    <property type="project" value="TreeGrafter"/>
</dbReference>
<evidence type="ECO:0000259" key="9">
    <source>
        <dbReference type="Pfam" id="PF02223"/>
    </source>
</evidence>
<keyword evidence="7" id="KW-0418">Kinase</keyword>
<dbReference type="GO" id="GO:0005829">
    <property type="term" value="C:cytosol"/>
    <property type="evidence" value="ECO:0007669"/>
    <property type="project" value="TreeGrafter"/>
</dbReference>
<feature type="non-terminal residue" evidence="10">
    <location>
        <position position="1"/>
    </location>
</feature>
<dbReference type="Proteomes" id="UP000288216">
    <property type="component" value="Unassembled WGS sequence"/>
</dbReference>
<accession>A0A401PSF1</accession>
<dbReference type="OrthoDB" id="425602at2759"/>
<dbReference type="SUPFAM" id="SSF52540">
    <property type="entry name" value="P-loop containing nucleoside triphosphate hydrolases"/>
    <property type="match status" value="1"/>
</dbReference>
<keyword evidence="6" id="KW-0547">Nucleotide-binding</keyword>
<dbReference type="GO" id="GO:0005524">
    <property type="term" value="F:ATP binding"/>
    <property type="evidence" value="ECO:0007669"/>
    <property type="project" value="UniProtKB-KW"/>
</dbReference>
<gene>
    <name evidence="10" type="ORF">scyTo_0020434</name>
</gene>
<dbReference type="EMBL" id="BFAA01016486">
    <property type="protein sequence ID" value="GCB76061.1"/>
    <property type="molecule type" value="Genomic_DNA"/>
</dbReference>
<dbReference type="PANTHER" id="PTHR10344">
    <property type="entry name" value="THYMIDYLATE KINASE"/>
    <property type="match status" value="1"/>
</dbReference>
<evidence type="ECO:0000256" key="4">
    <source>
        <dbReference type="ARBA" id="ARBA00022679"/>
    </source>
</evidence>
<dbReference type="GO" id="GO:0005634">
    <property type="term" value="C:nucleus"/>
    <property type="evidence" value="ECO:0007669"/>
    <property type="project" value="TreeGrafter"/>
</dbReference>
<dbReference type="Pfam" id="PF02223">
    <property type="entry name" value="Thymidylate_kin"/>
    <property type="match status" value="1"/>
</dbReference>
<keyword evidence="11" id="KW-1185">Reference proteome</keyword>
<dbReference type="GO" id="GO:0006227">
    <property type="term" value="P:dUDP biosynthetic process"/>
    <property type="evidence" value="ECO:0007669"/>
    <property type="project" value="TreeGrafter"/>
</dbReference>
<dbReference type="InterPro" id="IPR039430">
    <property type="entry name" value="Thymidylate_kin-like_dom"/>
</dbReference>
<comment type="pathway">
    <text evidence="1">Pyrimidine metabolism; dTTP biosynthesis.</text>
</comment>
<keyword evidence="8" id="KW-0067">ATP-binding</keyword>
<dbReference type="AlphaFoldDB" id="A0A401PSF1"/>
<dbReference type="GO" id="GO:0006235">
    <property type="term" value="P:dTTP biosynthetic process"/>
    <property type="evidence" value="ECO:0007669"/>
    <property type="project" value="TreeGrafter"/>
</dbReference>
<organism evidence="10 11">
    <name type="scientific">Scyliorhinus torazame</name>
    <name type="common">Cloudy catshark</name>
    <name type="synonym">Catulus torazame</name>
    <dbReference type="NCBI Taxonomy" id="75743"/>
    <lineage>
        <taxon>Eukaryota</taxon>
        <taxon>Metazoa</taxon>
        <taxon>Chordata</taxon>
        <taxon>Craniata</taxon>
        <taxon>Vertebrata</taxon>
        <taxon>Chondrichthyes</taxon>
        <taxon>Elasmobranchii</taxon>
        <taxon>Galeomorphii</taxon>
        <taxon>Galeoidea</taxon>
        <taxon>Carcharhiniformes</taxon>
        <taxon>Scyliorhinidae</taxon>
        <taxon>Scyliorhinus</taxon>
    </lineage>
</organism>
<keyword evidence="4" id="KW-0808">Transferase</keyword>
<feature type="domain" description="Thymidylate kinase-like" evidence="9">
    <location>
        <begin position="4"/>
        <end position="114"/>
    </location>
</feature>
<comment type="similarity">
    <text evidence="2">Belongs to the thymidylate kinase family.</text>
</comment>